<keyword evidence="9" id="KW-1185">Reference proteome</keyword>
<keyword evidence="5 6" id="KW-0472">Membrane</keyword>
<keyword evidence="3 6" id="KW-0812">Transmembrane</keyword>
<feature type="transmembrane region" description="Helical" evidence="6">
    <location>
        <begin position="342"/>
        <end position="364"/>
    </location>
</feature>
<feature type="transmembrane region" description="Helical" evidence="6">
    <location>
        <begin position="310"/>
        <end position="330"/>
    </location>
</feature>
<evidence type="ECO:0000256" key="2">
    <source>
        <dbReference type="ARBA" id="ARBA00022448"/>
    </source>
</evidence>
<dbReference type="InterPro" id="IPR001958">
    <property type="entry name" value="Tet-R_TetA/multi-R_MdtG-like"/>
</dbReference>
<feature type="transmembrane region" description="Helical" evidence="6">
    <location>
        <begin position="253"/>
        <end position="272"/>
    </location>
</feature>
<organism evidence="8 9">
    <name type="scientific">Fusibacter tunisiensis</name>
    <dbReference type="NCBI Taxonomy" id="1008308"/>
    <lineage>
        <taxon>Bacteria</taxon>
        <taxon>Bacillati</taxon>
        <taxon>Bacillota</taxon>
        <taxon>Clostridia</taxon>
        <taxon>Eubacteriales</taxon>
        <taxon>Eubacteriales Family XII. Incertae Sedis</taxon>
        <taxon>Fusibacter</taxon>
    </lineage>
</organism>
<comment type="caution">
    <text evidence="8">The sequence shown here is derived from an EMBL/GenBank/DDBJ whole genome shotgun (WGS) entry which is preliminary data.</text>
</comment>
<feature type="domain" description="Major facilitator superfamily (MFS) profile" evidence="7">
    <location>
        <begin position="7"/>
        <end position="399"/>
    </location>
</feature>
<evidence type="ECO:0000256" key="6">
    <source>
        <dbReference type="SAM" id="Phobius"/>
    </source>
</evidence>
<dbReference type="Proteomes" id="UP000767854">
    <property type="component" value="Unassembled WGS sequence"/>
</dbReference>
<dbReference type="InterPro" id="IPR011701">
    <property type="entry name" value="MFS"/>
</dbReference>
<keyword evidence="2" id="KW-0813">Transport</keyword>
<protein>
    <submittedName>
        <fullName evidence="8">MFS family permease</fullName>
    </submittedName>
</protein>
<dbReference type="PANTHER" id="PTHR23528:SF1">
    <property type="entry name" value="MAJOR FACILITATOR SUPERFAMILY (MFS) PROFILE DOMAIN-CONTAINING PROTEIN"/>
    <property type="match status" value="1"/>
</dbReference>
<feature type="transmembrane region" description="Helical" evidence="6">
    <location>
        <begin position="370"/>
        <end position="391"/>
    </location>
</feature>
<keyword evidence="4 6" id="KW-1133">Transmembrane helix</keyword>
<feature type="transmembrane region" description="Helical" evidence="6">
    <location>
        <begin position="99"/>
        <end position="118"/>
    </location>
</feature>
<evidence type="ECO:0000313" key="9">
    <source>
        <dbReference type="Proteomes" id="UP000767854"/>
    </source>
</evidence>
<dbReference type="RefSeq" id="WP_204662329.1">
    <property type="nucleotide sequence ID" value="NZ_JAFBDT010000003.1"/>
</dbReference>
<feature type="transmembrane region" description="Helical" evidence="6">
    <location>
        <begin position="41"/>
        <end position="64"/>
    </location>
</feature>
<proteinExistence type="predicted"/>
<dbReference type="InterPro" id="IPR036259">
    <property type="entry name" value="MFS_trans_sf"/>
</dbReference>
<dbReference type="InterPro" id="IPR020846">
    <property type="entry name" value="MFS_dom"/>
</dbReference>
<feature type="transmembrane region" description="Helical" evidence="6">
    <location>
        <begin position="76"/>
        <end position="93"/>
    </location>
</feature>
<gene>
    <name evidence="8" type="ORF">JOC49_000680</name>
</gene>
<dbReference type="Gene3D" id="1.20.1250.20">
    <property type="entry name" value="MFS general substrate transporter like domains"/>
    <property type="match status" value="1"/>
</dbReference>
<feature type="transmembrane region" description="Helical" evidence="6">
    <location>
        <begin position="139"/>
        <end position="159"/>
    </location>
</feature>
<name>A0ABS2MP45_9FIRM</name>
<feature type="transmembrane region" description="Helical" evidence="6">
    <location>
        <begin position="165"/>
        <end position="185"/>
    </location>
</feature>
<evidence type="ECO:0000256" key="1">
    <source>
        <dbReference type="ARBA" id="ARBA00004651"/>
    </source>
</evidence>
<reference evidence="8 9" key="1">
    <citation type="submission" date="2021-01" db="EMBL/GenBank/DDBJ databases">
        <title>Genomic Encyclopedia of Type Strains, Phase IV (KMG-IV): sequencing the most valuable type-strain genomes for metagenomic binning, comparative biology and taxonomic classification.</title>
        <authorList>
            <person name="Goeker M."/>
        </authorList>
    </citation>
    <scope>NUCLEOTIDE SEQUENCE [LARGE SCALE GENOMIC DNA]</scope>
    <source>
        <strain evidence="8 9">DSM 24436</strain>
    </source>
</reference>
<evidence type="ECO:0000256" key="3">
    <source>
        <dbReference type="ARBA" id="ARBA00022692"/>
    </source>
</evidence>
<dbReference type="Pfam" id="PF07690">
    <property type="entry name" value="MFS_1"/>
    <property type="match status" value="1"/>
</dbReference>
<evidence type="ECO:0000259" key="7">
    <source>
        <dbReference type="PROSITE" id="PS50850"/>
    </source>
</evidence>
<feature type="transmembrane region" description="Helical" evidence="6">
    <location>
        <begin position="216"/>
        <end position="233"/>
    </location>
</feature>
<dbReference type="PROSITE" id="PS50850">
    <property type="entry name" value="MFS"/>
    <property type="match status" value="1"/>
</dbReference>
<dbReference type="SUPFAM" id="SSF103473">
    <property type="entry name" value="MFS general substrate transporter"/>
    <property type="match status" value="1"/>
</dbReference>
<dbReference type="EMBL" id="JAFBDT010000003">
    <property type="protein sequence ID" value="MBM7561163.1"/>
    <property type="molecule type" value="Genomic_DNA"/>
</dbReference>
<comment type="subcellular location">
    <subcellularLocation>
        <location evidence="1">Cell membrane</location>
        <topology evidence="1">Multi-pass membrane protein</topology>
    </subcellularLocation>
</comment>
<evidence type="ECO:0000256" key="5">
    <source>
        <dbReference type="ARBA" id="ARBA00023136"/>
    </source>
</evidence>
<feature type="transmembrane region" description="Helical" evidence="6">
    <location>
        <begin position="284"/>
        <end position="304"/>
    </location>
</feature>
<accession>A0ABS2MP45</accession>
<evidence type="ECO:0000256" key="4">
    <source>
        <dbReference type="ARBA" id="ARBA00022989"/>
    </source>
</evidence>
<evidence type="ECO:0000313" key="8">
    <source>
        <dbReference type="EMBL" id="MBM7561163.1"/>
    </source>
</evidence>
<sequence>MKLDVKKTFLLGLGFFSVSLVWPLYNVYVPIFLRDFLDSQFQINAIMTLDNILAVFMIPVIATLSDSTQTRFGRRMPYLMVGIPVSALMFILLPNYTGFWNLILIITILNFAMAIFRAPTVALMPDITPPPLRSKANGIINFMGGLASVFVLMGGSFLYRANRNYPFLFTALLMGIALFLLLKYIKEPAIGEISKEDRISLKDSVKSIVENHDKSIAYILFAIFFWFVGYQGLEATFSNYCVQFLGLDVSDASFILSFFALAFLASAIPAGFIGTKLGKKRTILIGLIGDTSVFVLLATIGTLFPFNKLIMIALMLIGGFFWSLININSYPMVVERTTEEYIGTYTGLYYFASSLAAISGPLIVGAFVDLIGFGSAFIITALAYFTAFLFITRTKHYQAEG</sequence>
<feature type="transmembrane region" description="Helical" evidence="6">
    <location>
        <begin position="9"/>
        <end position="29"/>
    </location>
</feature>
<dbReference type="PRINTS" id="PR01035">
    <property type="entry name" value="TCRTETA"/>
</dbReference>
<dbReference type="PANTHER" id="PTHR23528">
    <property type="match status" value="1"/>
</dbReference>